<evidence type="ECO:0000313" key="4">
    <source>
        <dbReference type="Proteomes" id="UP000000305"/>
    </source>
</evidence>
<dbReference type="PhylomeDB" id="E9FR33"/>
<proteinExistence type="predicted"/>
<evidence type="ECO:0000256" key="2">
    <source>
        <dbReference type="SAM" id="Phobius"/>
    </source>
</evidence>
<organism evidence="3 4">
    <name type="scientific">Daphnia pulex</name>
    <name type="common">Water flea</name>
    <dbReference type="NCBI Taxonomy" id="6669"/>
    <lineage>
        <taxon>Eukaryota</taxon>
        <taxon>Metazoa</taxon>
        <taxon>Ecdysozoa</taxon>
        <taxon>Arthropoda</taxon>
        <taxon>Crustacea</taxon>
        <taxon>Branchiopoda</taxon>
        <taxon>Diplostraca</taxon>
        <taxon>Cladocera</taxon>
        <taxon>Anomopoda</taxon>
        <taxon>Daphniidae</taxon>
        <taxon>Daphnia</taxon>
    </lineage>
</organism>
<feature type="transmembrane region" description="Helical" evidence="2">
    <location>
        <begin position="195"/>
        <end position="218"/>
    </location>
</feature>
<gene>
    <name evidence="3" type="ORF">DAPPUDRAFT_94343</name>
</gene>
<sequence>NSPLTTGIRSNSRTKGGASSYSTSNDRENRIALVDLSSSVDIGQIVEEDINERMAHFYVYATKLQSLASSGRSMGLASGFLDVKALMHWSVVVKFESPESVYTLDADTSGGLTGAEFVVKVKREYPEQVQRQIFVGSVIISPRELIRRAKEVRLNEGKYDFIFANCQSWAHTFCREISPDFANNLPATIGDCTSLAATVGATVVSLGFTGMAIGWTVYKTLQYRKLKRESQDKEECEDEN</sequence>
<feature type="non-terminal residue" evidence="3">
    <location>
        <position position="1"/>
    </location>
</feature>
<dbReference type="EMBL" id="GL732523">
    <property type="protein sequence ID" value="EFX90090.1"/>
    <property type="molecule type" value="Genomic_DNA"/>
</dbReference>
<name>E9FR33_DAPPU</name>
<dbReference type="OrthoDB" id="6344276at2759"/>
<protein>
    <submittedName>
        <fullName evidence="3">Uncharacterized protein</fullName>
    </submittedName>
</protein>
<reference evidence="3 4" key="1">
    <citation type="journal article" date="2011" name="Science">
        <title>The ecoresponsive genome of Daphnia pulex.</title>
        <authorList>
            <person name="Colbourne J.K."/>
            <person name="Pfrender M.E."/>
            <person name="Gilbert D."/>
            <person name="Thomas W.K."/>
            <person name="Tucker A."/>
            <person name="Oakley T.H."/>
            <person name="Tokishita S."/>
            <person name="Aerts A."/>
            <person name="Arnold G.J."/>
            <person name="Basu M.K."/>
            <person name="Bauer D.J."/>
            <person name="Caceres C.E."/>
            <person name="Carmel L."/>
            <person name="Casola C."/>
            <person name="Choi J.H."/>
            <person name="Detter J.C."/>
            <person name="Dong Q."/>
            <person name="Dusheyko S."/>
            <person name="Eads B.D."/>
            <person name="Frohlich T."/>
            <person name="Geiler-Samerotte K.A."/>
            <person name="Gerlach D."/>
            <person name="Hatcher P."/>
            <person name="Jogdeo S."/>
            <person name="Krijgsveld J."/>
            <person name="Kriventseva E.V."/>
            <person name="Kultz D."/>
            <person name="Laforsch C."/>
            <person name="Lindquist E."/>
            <person name="Lopez J."/>
            <person name="Manak J.R."/>
            <person name="Muller J."/>
            <person name="Pangilinan J."/>
            <person name="Patwardhan R.P."/>
            <person name="Pitluck S."/>
            <person name="Pritham E.J."/>
            <person name="Rechtsteiner A."/>
            <person name="Rho M."/>
            <person name="Rogozin I.B."/>
            <person name="Sakarya O."/>
            <person name="Salamov A."/>
            <person name="Schaack S."/>
            <person name="Shapiro H."/>
            <person name="Shiga Y."/>
            <person name="Skalitzky C."/>
            <person name="Smith Z."/>
            <person name="Souvorov A."/>
            <person name="Sung W."/>
            <person name="Tang Z."/>
            <person name="Tsuchiya D."/>
            <person name="Tu H."/>
            <person name="Vos H."/>
            <person name="Wang M."/>
            <person name="Wolf Y.I."/>
            <person name="Yamagata H."/>
            <person name="Yamada T."/>
            <person name="Ye Y."/>
            <person name="Shaw J.R."/>
            <person name="Andrews J."/>
            <person name="Crease T.J."/>
            <person name="Tang H."/>
            <person name="Lucas S.M."/>
            <person name="Robertson H.M."/>
            <person name="Bork P."/>
            <person name="Koonin E.V."/>
            <person name="Zdobnov E.M."/>
            <person name="Grigoriev I.V."/>
            <person name="Lynch M."/>
            <person name="Boore J.L."/>
        </authorList>
    </citation>
    <scope>NUCLEOTIDE SEQUENCE [LARGE SCALE GENOMIC DNA]</scope>
</reference>
<dbReference type="KEGG" id="dpx:DAPPUDRAFT_94343"/>
<dbReference type="AlphaFoldDB" id="E9FR33"/>
<feature type="region of interest" description="Disordered" evidence="1">
    <location>
        <begin position="1"/>
        <end position="24"/>
    </location>
</feature>
<evidence type="ECO:0000256" key="1">
    <source>
        <dbReference type="SAM" id="MobiDB-lite"/>
    </source>
</evidence>
<keyword evidence="2" id="KW-0472">Membrane</keyword>
<keyword evidence="2" id="KW-1133">Transmembrane helix</keyword>
<dbReference type="HOGENOM" id="CLU_1158858_0_0_1"/>
<dbReference type="InParanoid" id="E9FR33"/>
<keyword evidence="2" id="KW-0812">Transmembrane</keyword>
<evidence type="ECO:0000313" key="3">
    <source>
        <dbReference type="EMBL" id="EFX90090.1"/>
    </source>
</evidence>
<keyword evidence="4" id="KW-1185">Reference proteome</keyword>
<dbReference type="Proteomes" id="UP000000305">
    <property type="component" value="Unassembled WGS sequence"/>
</dbReference>
<accession>E9FR33</accession>